<dbReference type="Proteomes" id="UP000824540">
    <property type="component" value="Unassembled WGS sequence"/>
</dbReference>
<comment type="caution">
    <text evidence="2">The sequence shown here is derived from an EMBL/GenBank/DDBJ whole genome shotgun (WGS) entry which is preliminary data.</text>
</comment>
<gene>
    <name evidence="2" type="ORF">JZ751_028232</name>
</gene>
<accession>A0A8T2NBJ3</accession>
<dbReference type="EMBL" id="JAFBMS010000081">
    <property type="protein sequence ID" value="KAG9337735.1"/>
    <property type="molecule type" value="Genomic_DNA"/>
</dbReference>
<protein>
    <submittedName>
        <fullName evidence="2">Uncharacterized protein</fullName>
    </submittedName>
</protein>
<keyword evidence="3" id="KW-1185">Reference proteome</keyword>
<organism evidence="2 3">
    <name type="scientific">Albula glossodonta</name>
    <name type="common">roundjaw bonefish</name>
    <dbReference type="NCBI Taxonomy" id="121402"/>
    <lineage>
        <taxon>Eukaryota</taxon>
        <taxon>Metazoa</taxon>
        <taxon>Chordata</taxon>
        <taxon>Craniata</taxon>
        <taxon>Vertebrata</taxon>
        <taxon>Euteleostomi</taxon>
        <taxon>Actinopterygii</taxon>
        <taxon>Neopterygii</taxon>
        <taxon>Teleostei</taxon>
        <taxon>Albuliformes</taxon>
        <taxon>Albulidae</taxon>
        <taxon>Albula</taxon>
    </lineage>
</organism>
<dbReference type="AlphaFoldDB" id="A0A8T2NBJ3"/>
<proteinExistence type="predicted"/>
<name>A0A8T2NBJ3_9TELE</name>
<sequence>MAVVISRGGGLGSESRCGQGTRWAAADSYHGSRRHIPAPVPITDSSASEMEALASMMIVATLSSRISFSKGVGSRLSSSILTDSVSLEMRKRRTSSSNRSRPGGEGEVKEKEEESQSLLFN</sequence>
<evidence type="ECO:0000313" key="3">
    <source>
        <dbReference type="Proteomes" id="UP000824540"/>
    </source>
</evidence>
<evidence type="ECO:0000313" key="2">
    <source>
        <dbReference type="EMBL" id="KAG9337735.1"/>
    </source>
</evidence>
<reference evidence="2" key="1">
    <citation type="thesis" date="2021" institute="BYU ScholarsArchive" country="Provo, UT, USA">
        <title>Applications of and Algorithms for Genome Assembly and Genomic Analyses with an Emphasis on Marine Teleosts.</title>
        <authorList>
            <person name="Pickett B.D."/>
        </authorList>
    </citation>
    <scope>NUCLEOTIDE SEQUENCE</scope>
    <source>
        <strain evidence="2">HI-2016</strain>
    </source>
</reference>
<feature type="compositionally biased region" description="Basic and acidic residues" evidence="1">
    <location>
        <begin position="102"/>
        <end position="114"/>
    </location>
</feature>
<feature type="region of interest" description="Disordered" evidence="1">
    <location>
        <begin position="83"/>
        <end position="121"/>
    </location>
</feature>
<evidence type="ECO:0000256" key="1">
    <source>
        <dbReference type="SAM" id="MobiDB-lite"/>
    </source>
</evidence>